<dbReference type="SUPFAM" id="SSF50998">
    <property type="entry name" value="Quinoprotein alcohol dehydrogenase-like"/>
    <property type="match status" value="1"/>
</dbReference>
<dbReference type="InterPro" id="IPR008964">
    <property type="entry name" value="Invasin/intimin_cell_adhesion"/>
</dbReference>
<comment type="caution">
    <text evidence="4">The sequence shown here is derived from an EMBL/GenBank/DDBJ whole genome shotgun (WGS) entry which is preliminary data.</text>
</comment>
<dbReference type="Pfam" id="PF13360">
    <property type="entry name" value="PQQ_2"/>
    <property type="match status" value="1"/>
</dbReference>
<organism evidence="4 5">
    <name type="scientific">Dorea acetigenes</name>
    <dbReference type="NCBI Taxonomy" id="2981787"/>
    <lineage>
        <taxon>Bacteria</taxon>
        <taxon>Bacillati</taxon>
        <taxon>Bacillota</taxon>
        <taxon>Clostridia</taxon>
        <taxon>Lachnospirales</taxon>
        <taxon>Lachnospiraceae</taxon>
        <taxon>Dorea</taxon>
    </lineage>
</organism>
<evidence type="ECO:0000256" key="2">
    <source>
        <dbReference type="SAM" id="SignalP"/>
    </source>
</evidence>
<reference evidence="4 5" key="1">
    <citation type="journal article" date="2021" name="ISME Commun">
        <title>Automated analysis of genomic sequences facilitates high-throughput and comprehensive description of bacteria.</title>
        <authorList>
            <person name="Hitch T.C.A."/>
        </authorList>
    </citation>
    <scope>NUCLEOTIDE SEQUENCE [LARGE SCALE GENOMIC DNA]</scope>
    <source>
        <strain evidence="4 5">Sanger_03</strain>
    </source>
</reference>
<name>A0ABT2RM20_9FIRM</name>
<evidence type="ECO:0000313" key="5">
    <source>
        <dbReference type="Proteomes" id="UP001652431"/>
    </source>
</evidence>
<feature type="chain" id="PRO_5046232140" evidence="2">
    <location>
        <begin position="31"/>
        <end position="2427"/>
    </location>
</feature>
<keyword evidence="2" id="KW-0732">Signal</keyword>
<dbReference type="SMART" id="SM00635">
    <property type="entry name" value="BID_2"/>
    <property type="match status" value="1"/>
</dbReference>
<accession>A0ABT2RM20</accession>
<dbReference type="PANTHER" id="PTHR34512:SF30">
    <property type="entry name" value="OUTER MEMBRANE PROTEIN ASSEMBLY FACTOR BAMB"/>
    <property type="match status" value="1"/>
</dbReference>
<dbReference type="Pfam" id="PF00395">
    <property type="entry name" value="SLH"/>
    <property type="match status" value="3"/>
</dbReference>
<evidence type="ECO:0000313" key="4">
    <source>
        <dbReference type="EMBL" id="MCU6686457.1"/>
    </source>
</evidence>
<evidence type="ECO:0000259" key="3">
    <source>
        <dbReference type="PROSITE" id="PS51272"/>
    </source>
</evidence>
<dbReference type="InterPro" id="IPR022038">
    <property type="entry name" value="Ig-like_bact"/>
</dbReference>
<dbReference type="EMBL" id="JAOQJU010000007">
    <property type="protein sequence ID" value="MCU6686457.1"/>
    <property type="molecule type" value="Genomic_DNA"/>
</dbReference>
<dbReference type="SMART" id="SM00564">
    <property type="entry name" value="PQQ"/>
    <property type="match status" value="3"/>
</dbReference>
<dbReference type="InterPro" id="IPR002372">
    <property type="entry name" value="PQQ_rpt_dom"/>
</dbReference>
<dbReference type="PANTHER" id="PTHR34512">
    <property type="entry name" value="CELL SURFACE PROTEIN"/>
    <property type="match status" value="1"/>
</dbReference>
<dbReference type="Gene3D" id="2.60.40.3630">
    <property type="match status" value="1"/>
</dbReference>
<dbReference type="InterPro" id="IPR018391">
    <property type="entry name" value="PQQ_b-propeller_rpt"/>
</dbReference>
<evidence type="ECO:0000256" key="1">
    <source>
        <dbReference type="ARBA" id="ARBA00022737"/>
    </source>
</evidence>
<dbReference type="InterPro" id="IPR015943">
    <property type="entry name" value="WD40/YVTN_repeat-like_dom_sf"/>
</dbReference>
<dbReference type="PROSITE" id="PS51272">
    <property type="entry name" value="SLH"/>
    <property type="match status" value="3"/>
</dbReference>
<dbReference type="InterPro" id="IPR003343">
    <property type="entry name" value="Big_2"/>
</dbReference>
<feature type="domain" description="SLH" evidence="3">
    <location>
        <begin position="2234"/>
        <end position="2293"/>
    </location>
</feature>
<dbReference type="Gene3D" id="2.130.10.10">
    <property type="entry name" value="YVTN repeat-like/Quinoprotein amine dehydrogenase"/>
    <property type="match status" value="1"/>
</dbReference>
<dbReference type="SUPFAM" id="SSF49373">
    <property type="entry name" value="Invasin/intimin cell-adhesion fragments"/>
    <property type="match status" value="1"/>
</dbReference>
<dbReference type="Gene3D" id="2.60.40.1080">
    <property type="match status" value="1"/>
</dbReference>
<sequence>MKMTRWKRLLAGILCALMVLQVNIPMVSQAADAQTSETKADDIESAAVTDVAPYSEDTQEVTEDGSFILSAVTESQVLIEPVKVDYTKDQSVQEALASSGYEFGGIQTGFVSSIQGVEGNFVIFFNDGDYTLGRKPGVIDNKVTVVAFTENSELYSVNMAAMIQRMGEYNAMTNGVKNYAPAQTAYQNALKGLYTADSGKAGELLEALNQAIAAYEQELSKPEHTLTVEAMQGGNKVDDLELAFTDTYGNVTTAEGTSIELRDGDYTFSISDGSYNRTEGSVTVNGSTVLPIELPSGQWFGEVRVLRNNRTENYPAYAGTCDLGTHTAEYFIEDVNANGSMNLYVERGGELPEGAVLRANYIGTSGTNYASINRSWESSTNALAFCIAEGMEGREIPLDARYTSDAGYTMIQSYRLKITRIPTCSDIVLRDGNGTSLLTDFSATQTEYTLNTIDSVIEVETSPYGEEGYTISVDAVQKESGNRVKLQDGENTFSVRVSYKDGQKNTYTFTVNKIAAAEVTLTMEEGVTAEIFNANDNLVSPKEGSTYELIPGENYYYVGTVQENYHTRAEFTAEAGTSISVAAPEVVEGISDFAAYDNSNKTTRKPFSADKEFSADIWQYRYTVSDALSAFYAQATPADGYTVDAVYRKQTTVASTNGVLANTRLRYVVDESGSATSVLNVIRAGGYGNTITLHVFKTSGDVTYYQDYVLDLVRSLHLRSMEASIENESIAFCDKDGEALEFDRDITDYYAVLPASAEKITVNAHFTNEQSATEYDGGYYAVADGVRYEDLSELEFSLDTSKEEETKEIRICHTNEDTESSVYRLVLKKQNPVDVTFRVDFDDAADETAEKPEPIFFVVSQLNNEPVFAENGVFRLMPGVPYTYTVTANGYVSQKVTDYKVEAGSGPVQISVTMAATAAQKPEELEAVWPSLRDENNNGIISANTPIQAEDTVLYWANKTAFTGYCGNPILVDGYLYTYDNEHIYKMDTLTGEVVLTSPDKLVAKSSFSIQPPTYGGGMVFVGLSGGKVQAFDAKTLESLWVYTDDLGGQPNSTITYKDGYVYTGFWNNETKDANYVCLSVADEDPEDGFEEKTASWTHTQAGGYYWAGSYNSDEFMLVGTDDGESGYTIGYAHVLSIHPKTGKVLDDIQLPHVGDLRSNITYDCEGENPTYDYYFTTKGGYFYRISVNEDGTFKEDSLKYVKLENGTSTASMSTSTPTVYNGRAYVGVAGSSQFGAYSGHNIAVIDLASMETAYSVPTQGYPQTSGLLTTAYDTEGTGKVYVYFFDNYTPGKLRVISDQPGQTEAAEVTQETNKDITYDTAYVLFTPSGAQAQYALCTPIADEYGTLYFRNDSNHMMALGATIQKIEVTKLPDKTAYKIGDAFDPTGMQVTATYTNGTTRDITRAVSYSEEALQETDTDFPITYEHVLYQNKDGETGVEYTAPMTAIQLQIVSEEEAAVIDKIEAIGEVTLDSEAAIKEARAAYDALPEDSQAKIADYAAVLTDAEAALKELQKNDNITCYVRAEGKTQTEVPLTKVTLNKHEIPSFASYGLKGAPDDMDYITPLHLLLQAMKDRGMEEELAQVDIASAGWINSLFDWGADNLCVSGGIDLPDVSSKCQAEEGKVYTFYGADGDWGSFGYTAYGFFGEFTEGSGYTEKGADETWEKTAETGEPVEFTYLYTSSMHTPQNGPCYDADGGYAKVYVGKDGAETVTEEDYRNDITVDSEGKFAVTFDKAGTYVVSARYYTAEGMLSASSAYCKITVKDTAGDEAAAVIEKIEAIGEVTLDSETAIKEARAAYDALSQNGQARVTNYTVLTDAEAALKELQKNDNITCYVRAEGKTQTEVPLTKVTLNKHEIPSFASYGLKGAPDDVDYITPLHLLLQAMKDRGMEEELAQVDIASAGWINSLFDWGADNLCVSGGIDLPDVSAKCQAEEGKVYTFYGADGDWGSFGYTAYGFFGEFTEGSGYTEKGADETWEKTAETGEPVEFTYLYTGSMHTPQNGPCYDADGGYAKVYVGKDGAETVTEEDYRNDITVDSEGKFAVTFDKAGTYVVSARYYTAEGKLSASSAYCRVTVKEAPVKEVPVTGLTVRPETLSMEKGTTQKLEVTVLPENATDKSITWISDNENAATVDAQGTVTAVEKGEATITAETANGRKAHCKITVKDTVGDEAAAVVKKIAAIGEVTLESEAAITDARKAYDALSEKAKEKVTNYQTLADAEAKLQELKDAAKKLPFLDVNEQDWFVDYVTYVYENQIMTGLNNTHFGPYDVLARAQFAMILYRMNGTPKVDYTTRFPDVQKGEWYTDAILWAAQTGVVTGYTDSGLFGPSDYINREQMAVMMYRYVNYKGYKSDAPADISNYKDAVQVSEFAEDAMKWAVGNGIIEGKVNDDGVTYRLDPQGNASRAECATIIMRFKEKFETAGN</sequence>
<feature type="signal peptide" evidence="2">
    <location>
        <begin position="1"/>
        <end position="30"/>
    </location>
</feature>
<dbReference type="InterPro" id="IPR001119">
    <property type="entry name" value="SLH_dom"/>
</dbReference>
<dbReference type="InterPro" id="IPR011047">
    <property type="entry name" value="Quinoprotein_ADH-like_sf"/>
</dbReference>
<gene>
    <name evidence="4" type="ORF">OCV99_07820</name>
</gene>
<dbReference type="Proteomes" id="UP001652431">
    <property type="component" value="Unassembled WGS sequence"/>
</dbReference>
<feature type="domain" description="SLH" evidence="3">
    <location>
        <begin position="2361"/>
        <end position="2427"/>
    </location>
</feature>
<dbReference type="Pfam" id="PF02368">
    <property type="entry name" value="Big_2"/>
    <property type="match status" value="1"/>
</dbReference>
<keyword evidence="5" id="KW-1185">Reference proteome</keyword>
<keyword evidence="1" id="KW-0677">Repeat</keyword>
<proteinExistence type="predicted"/>
<feature type="domain" description="SLH" evidence="3">
    <location>
        <begin position="2294"/>
        <end position="2358"/>
    </location>
</feature>
<protein>
    <submittedName>
        <fullName evidence="4">S-layer homology domain-containing protein</fullName>
    </submittedName>
</protein>
<dbReference type="Pfam" id="PF07523">
    <property type="entry name" value="Big_3"/>
    <property type="match status" value="1"/>
</dbReference>
<dbReference type="RefSeq" id="WP_158369537.1">
    <property type="nucleotide sequence ID" value="NZ_JAOQJU010000007.1"/>
</dbReference>